<evidence type="ECO:0000313" key="3">
    <source>
        <dbReference type="EMBL" id="RNA12524.1"/>
    </source>
</evidence>
<keyword evidence="2" id="KW-0472">Membrane</keyword>
<reference evidence="3 4" key="1">
    <citation type="journal article" date="2018" name="Sci. Rep.">
        <title>Genomic signatures of local adaptation to the degree of environmental predictability in rotifers.</title>
        <authorList>
            <person name="Franch-Gras L."/>
            <person name="Hahn C."/>
            <person name="Garcia-Roger E.M."/>
            <person name="Carmona M.J."/>
            <person name="Serra M."/>
            <person name="Gomez A."/>
        </authorList>
    </citation>
    <scope>NUCLEOTIDE SEQUENCE [LARGE SCALE GENOMIC DNA]</scope>
    <source>
        <strain evidence="3">HYR1</strain>
    </source>
</reference>
<evidence type="ECO:0000256" key="1">
    <source>
        <dbReference type="SAM" id="MobiDB-lite"/>
    </source>
</evidence>
<proteinExistence type="predicted"/>
<keyword evidence="2" id="KW-1133">Transmembrane helix</keyword>
<accession>A0A3M7QN72</accession>
<evidence type="ECO:0000313" key="4">
    <source>
        <dbReference type="Proteomes" id="UP000276133"/>
    </source>
</evidence>
<organism evidence="3 4">
    <name type="scientific">Brachionus plicatilis</name>
    <name type="common">Marine rotifer</name>
    <name type="synonym">Brachionus muelleri</name>
    <dbReference type="NCBI Taxonomy" id="10195"/>
    <lineage>
        <taxon>Eukaryota</taxon>
        <taxon>Metazoa</taxon>
        <taxon>Spiralia</taxon>
        <taxon>Gnathifera</taxon>
        <taxon>Rotifera</taxon>
        <taxon>Eurotatoria</taxon>
        <taxon>Monogononta</taxon>
        <taxon>Pseudotrocha</taxon>
        <taxon>Ploima</taxon>
        <taxon>Brachionidae</taxon>
        <taxon>Brachionus</taxon>
    </lineage>
</organism>
<comment type="caution">
    <text evidence="3">The sequence shown here is derived from an EMBL/GenBank/DDBJ whole genome shotgun (WGS) entry which is preliminary data.</text>
</comment>
<sequence>IKIKKIETGFLVLVQFIDFSGLIFLFSPVPSSNRFTKPVPTSNRFTKPVPTSNRFTKPVQTSNRFTKPVPTSNRFTKPVPSSNRFSCFISSTSTLLRLLLKNSSISLSGASSGNQWIL</sequence>
<protein>
    <submittedName>
        <fullName evidence="3">Uncharacterized protein</fullName>
    </submittedName>
</protein>
<dbReference type="Proteomes" id="UP000276133">
    <property type="component" value="Unassembled WGS sequence"/>
</dbReference>
<evidence type="ECO:0000256" key="2">
    <source>
        <dbReference type="SAM" id="Phobius"/>
    </source>
</evidence>
<feature type="transmembrane region" description="Helical" evidence="2">
    <location>
        <begin position="9"/>
        <end position="29"/>
    </location>
</feature>
<dbReference type="EMBL" id="REGN01005669">
    <property type="protein sequence ID" value="RNA12524.1"/>
    <property type="molecule type" value="Genomic_DNA"/>
</dbReference>
<feature type="region of interest" description="Disordered" evidence="1">
    <location>
        <begin position="40"/>
        <end position="77"/>
    </location>
</feature>
<feature type="non-terminal residue" evidence="3">
    <location>
        <position position="1"/>
    </location>
</feature>
<keyword evidence="2" id="KW-0812">Transmembrane</keyword>
<name>A0A3M7QN72_BRAPC</name>
<gene>
    <name evidence="3" type="ORF">BpHYR1_004432</name>
</gene>
<keyword evidence="4" id="KW-1185">Reference proteome</keyword>
<dbReference type="AlphaFoldDB" id="A0A3M7QN72"/>